<dbReference type="AlphaFoldDB" id="A0A7W7M8I1"/>
<dbReference type="RefSeq" id="WP_185041497.1">
    <property type="nucleotide sequence ID" value="NZ_BAABFG010000005.1"/>
</dbReference>
<feature type="transmembrane region" description="Helical" evidence="1">
    <location>
        <begin position="185"/>
        <end position="203"/>
    </location>
</feature>
<gene>
    <name evidence="2" type="ORF">BJY16_004416</name>
</gene>
<keyword evidence="1" id="KW-0812">Transmembrane</keyword>
<keyword evidence="1" id="KW-0472">Membrane</keyword>
<feature type="transmembrane region" description="Helical" evidence="1">
    <location>
        <begin position="159"/>
        <end position="179"/>
    </location>
</feature>
<evidence type="ECO:0000313" key="2">
    <source>
        <dbReference type="EMBL" id="MBB4740957.1"/>
    </source>
</evidence>
<name>A0A7W7M8I1_9ACTN</name>
<feature type="transmembrane region" description="Helical" evidence="1">
    <location>
        <begin position="49"/>
        <end position="68"/>
    </location>
</feature>
<dbReference type="Proteomes" id="UP000546162">
    <property type="component" value="Unassembled WGS sequence"/>
</dbReference>
<evidence type="ECO:0000256" key="1">
    <source>
        <dbReference type="SAM" id="Phobius"/>
    </source>
</evidence>
<reference evidence="2 3" key="1">
    <citation type="submission" date="2020-08" db="EMBL/GenBank/DDBJ databases">
        <title>Sequencing the genomes of 1000 actinobacteria strains.</title>
        <authorList>
            <person name="Klenk H.-P."/>
        </authorList>
    </citation>
    <scope>NUCLEOTIDE SEQUENCE [LARGE SCALE GENOMIC DNA]</scope>
    <source>
        <strain evidence="2 3">DSM 45809</strain>
    </source>
</reference>
<sequence length="334" mass="35306">MIPGAPRPTAPPQERPPHPWPPRLAVALLCGGSIAALLADLYGVAPMHAVFWLVSVPAMAALAVLPVLPGVGADLRARIRVGAVAGALGTLGYDLVRIPFALAGQRVFAPVETYGILIADASASSALTGTLGWLYHLSNGVTFGIAYAVLAARRPWPWGVGWGLLLETVAILSPFAARYGLTGHAVPILIAFGAHVFYGWPVGRLAQDLDATDAALRRAGRHSVALILLLAVAAVVLWHRPWHVTEPERAAAALAHGGPPVAVVRVDRFRPEWLRIRAGGCVVIDNRSGSSYATPAGPVPARARGTLCFDRPGVYRIRLGLRPYSGGFVYVDAR</sequence>
<proteinExistence type="predicted"/>
<comment type="caution">
    <text evidence="2">The sequence shown here is derived from an EMBL/GenBank/DDBJ whole genome shotgun (WGS) entry which is preliminary data.</text>
</comment>
<evidence type="ECO:0000313" key="3">
    <source>
        <dbReference type="Proteomes" id="UP000546162"/>
    </source>
</evidence>
<feature type="transmembrane region" description="Helical" evidence="1">
    <location>
        <begin position="133"/>
        <end position="152"/>
    </location>
</feature>
<feature type="transmembrane region" description="Helical" evidence="1">
    <location>
        <begin position="224"/>
        <end position="242"/>
    </location>
</feature>
<accession>A0A7W7M8I1</accession>
<keyword evidence="3" id="KW-1185">Reference proteome</keyword>
<protein>
    <submittedName>
        <fullName evidence="2">Uncharacterized protein</fullName>
    </submittedName>
</protein>
<feature type="transmembrane region" description="Helical" evidence="1">
    <location>
        <begin position="20"/>
        <end position="42"/>
    </location>
</feature>
<dbReference type="EMBL" id="JACHNB010000001">
    <property type="protein sequence ID" value="MBB4740957.1"/>
    <property type="molecule type" value="Genomic_DNA"/>
</dbReference>
<keyword evidence="1" id="KW-1133">Transmembrane helix</keyword>
<organism evidence="2 3">
    <name type="scientific">Actinoplanes octamycinicus</name>
    <dbReference type="NCBI Taxonomy" id="135948"/>
    <lineage>
        <taxon>Bacteria</taxon>
        <taxon>Bacillati</taxon>
        <taxon>Actinomycetota</taxon>
        <taxon>Actinomycetes</taxon>
        <taxon>Micromonosporales</taxon>
        <taxon>Micromonosporaceae</taxon>
        <taxon>Actinoplanes</taxon>
    </lineage>
</organism>